<evidence type="ECO:0000256" key="1">
    <source>
        <dbReference type="SAM" id="MobiDB-lite"/>
    </source>
</evidence>
<reference evidence="2 3" key="1">
    <citation type="submission" date="2018-06" db="EMBL/GenBank/DDBJ databases">
        <title>Whole Genome Sequence of an efficient microsymbiont, Rhizobium tropici.</title>
        <authorList>
            <person name="Srinivasan R."/>
            <person name="Singh H.V."/>
            <person name="Srivastava R."/>
            <person name="Kumari B."/>
            <person name="Radhakrishna A."/>
        </authorList>
    </citation>
    <scope>NUCLEOTIDE SEQUENCE [LARGE SCALE GENOMIC DNA]</scope>
    <source>
        <strain evidence="2 3">IGFRI Rhizo-19</strain>
    </source>
</reference>
<accession>A0A329YKW5</accession>
<organism evidence="2 3">
    <name type="scientific">Rhizobium tropici</name>
    <dbReference type="NCBI Taxonomy" id="398"/>
    <lineage>
        <taxon>Bacteria</taxon>
        <taxon>Pseudomonadati</taxon>
        <taxon>Pseudomonadota</taxon>
        <taxon>Alphaproteobacteria</taxon>
        <taxon>Hyphomicrobiales</taxon>
        <taxon>Rhizobiaceae</taxon>
        <taxon>Rhizobium/Agrobacterium group</taxon>
        <taxon>Rhizobium</taxon>
    </lineage>
</organism>
<protein>
    <submittedName>
        <fullName evidence="2">Uncharacterized protein</fullName>
    </submittedName>
</protein>
<sequence>MNLIKSKSFAAVAENSSIHRDDERPGDDLLETISGQETRLADSPPRSSPTSCGSVSVLL</sequence>
<dbReference type="EMBL" id="QMKK01000030">
    <property type="protein sequence ID" value="RAX41270.1"/>
    <property type="molecule type" value="Genomic_DNA"/>
</dbReference>
<name>A0A329YKW5_RHITR</name>
<proteinExistence type="predicted"/>
<dbReference type="AlphaFoldDB" id="A0A329YKW5"/>
<feature type="compositionally biased region" description="Polar residues" evidence="1">
    <location>
        <begin position="48"/>
        <end position="59"/>
    </location>
</feature>
<feature type="region of interest" description="Disordered" evidence="1">
    <location>
        <begin position="36"/>
        <end position="59"/>
    </location>
</feature>
<evidence type="ECO:0000313" key="2">
    <source>
        <dbReference type="EMBL" id="RAX41270.1"/>
    </source>
</evidence>
<evidence type="ECO:0000313" key="3">
    <source>
        <dbReference type="Proteomes" id="UP000251205"/>
    </source>
</evidence>
<dbReference type="Proteomes" id="UP000251205">
    <property type="component" value="Unassembled WGS sequence"/>
</dbReference>
<comment type="caution">
    <text evidence="2">The sequence shown here is derived from an EMBL/GenBank/DDBJ whole genome shotgun (WGS) entry which is preliminary data.</text>
</comment>
<gene>
    <name evidence="2" type="ORF">DQ393_11940</name>
</gene>